<evidence type="ECO:0000313" key="4">
    <source>
        <dbReference type="Proteomes" id="UP000738349"/>
    </source>
</evidence>
<accession>A0A9P9F5C4</accession>
<dbReference type="OrthoDB" id="5288828at2759"/>
<gene>
    <name evidence="3" type="ORF">EDB81DRAFT_446312</name>
</gene>
<feature type="compositionally biased region" description="Basic residues" evidence="1">
    <location>
        <begin position="344"/>
        <end position="353"/>
    </location>
</feature>
<dbReference type="PANTHER" id="PTHR38113:SF1">
    <property type="entry name" value="DUF2293 DOMAIN-CONTAINING PROTEIN"/>
    <property type="match status" value="1"/>
</dbReference>
<sequence>MGRERRNLPAAVAGGPKERHKRAQRSQYDRKAPVPEGFVAKPAIPKTKYHSYFEFVENKDKKKKLEYQITTGKTPPPGFEFVPIGNPELTTACKELSRDKDAMIFIVSNSKEVDSNHLAHQVHRIGHHIREIIVDEARAAIGQAIDYVAPTSGQAPEPIPESQEEYDAQVDAAIRDLFPRVPNTDRQMIIEHSFRRGTTFKGDKPVGLSDDITLARRVQLAVLAHIRHTHTRYDTLLKETTWQNARKVVERLCLDTLVKWRGDEETGRDQLDEILREVVVISDSEGEDSGQDTDESSVEEIEPPPTAAVFTRVASNASGRAGLSRLRSPRTTINHTVPSTQAKSKGKVGKANRKNPSDKKGQRGFQRYHAWQEAIRRYREEQEPEPPLSPMDITPNYPPRRQLIPGPVAPYTPHEFPDSSGLRITSKDAGPVPTENGYVVQQPSYSGQSMNPARRSYSPRPRLPMHDKVMSPQTHISGQGPHRPVSRVNNHLQDMLVRSIEPASPESMRPSFIRTVPPRSQGFGNVSPARSSMQFSPRGPSPLRGVIMRDEPIFPRQRVMRDQPLPDTKPLAGYHDDHHGQMPNISREQRYVPTRSGFAVSNSPLYRSDVPPLESSQPSTLAPSRRLFETVQRPREASSPIIMADRGGFYERVTTQPDGAHPLPRATKIIEYRQPAHEVQRVPEPHRVVSWHEGSRILRESQGSARVEVIPIASAPFGRAPRTVLADPAVIEQRAPVHRPFGQILNDGRYPIYPERTKLEPRPVSEGPFAPRQEVYREVRHHEPSSVAPQHFEPPHQHSRNEPPTIHDQYNFRRVHSLHPHRPEDVIVLE</sequence>
<reference evidence="3" key="1">
    <citation type="journal article" date="2021" name="Nat. Commun.">
        <title>Genetic determinants of endophytism in the Arabidopsis root mycobiome.</title>
        <authorList>
            <person name="Mesny F."/>
            <person name="Miyauchi S."/>
            <person name="Thiergart T."/>
            <person name="Pickel B."/>
            <person name="Atanasova L."/>
            <person name="Karlsson M."/>
            <person name="Huettel B."/>
            <person name="Barry K.W."/>
            <person name="Haridas S."/>
            <person name="Chen C."/>
            <person name="Bauer D."/>
            <person name="Andreopoulos W."/>
            <person name="Pangilinan J."/>
            <person name="LaButti K."/>
            <person name="Riley R."/>
            <person name="Lipzen A."/>
            <person name="Clum A."/>
            <person name="Drula E."/>
            <person name="Henrissat B."/>
            <person name="Kohler A."/>
            <person name="Grigoriev I.V."/>
            <person name="Martin F.M."/>
            <person name="Hacquard S."/>
        </authorList>
    </citation>
    <scope>NUCLEOTIDE SEQUENCE</scope>
    <source>
        <strain evidence="3">MPI-CAGE-AT-0147</strain>
    </source>
</reference>
<feature type="domain" description="DUF2293" evidence="2">
    <location>
        <begin position="173"/>
        <end position="261"/>
    </location>
</feature>
<comment type="caution">
    <text evidence="3">The sequence shown here is derived from an EMBL/GenBank/DDBJ whole genome shotgun (WGS) entry which is preliminary data.</text>
</comment>
<feature type="region of interest" description="Disordered" evidence="1">
    <location>
        <begin position="506"/>
        <end position="546"/>
    </location>
</feature>
<dbReference type="Pfam" id="PF10056">
    <property type="entry name" value="DUF2293"/>
    <property type="match status" value="1"/>
</dbReference>
<feature type="region of interest" description="Disordered" evidence="1">
    <location>
        <begin position="282"/>
        <end position="306"/>
    </location>
</feature>
<keyword evidence="4" id="KW-1185">Reference proteome</keyword>
<evidence type="ECO:0000259" key="2">
    <source>
        <dbReference type="Pfam" id="PF10056"/>
    </source>
</evidence>
<protein>
    <recommendedName>
        <fullName evidence="2">DUF2293 domain-containing protein</fullName>
    </recommendedName>
</protein>
<proteinExistence type="predicted"/>
<dbReference type="AlphaFoldDB" id="A0A9P9F5C4"/>
<feature type="compositionally biased region" description="Polar residues" evidence="1">
    <location>
        <begin position="522"/>
        <end position="535"/>
    </location>
</feature>
<organism evidence="3 4">
    <name type="scientific">Dactylonectria macrodidyma</name>
    <dbReference type="NCBI Taxonomy" id="307937"/>
    <lineage>
        <taxon>Eukaryota</taxon>
        <taxon>Fungi</taxon>
        <taxon>Dikarya</taxon>
        <taxon>Ascomycota</taxon>
        <taxon>Pezizomycotina</taxon>
        <taxon>Sordariomycetes</taxon>
        <taxon>Hypocreomycetidae</taxon>
        <taxon>Hypocreales</taxon>
        <taxon>Nectriaceae</taxon>
        <taxon>Dactylonectria</taxon>
    </lineage>
</organism>
<name>A0A9P9F5C4_9HYPO</name>
<dbReference type="InterPro" id="IPR018744">
    <property type="entry name" value="DUF2293"/>
</dbReference>
<dbReference type="PANTHER" id="PTHR38113">
    <property type="match status" value="1"/>
</dbReference>
<feature type="region of interest" description="Disordered" evidence="1">
    <location>
        <begin position="318"/>
        <end position="364"/>
    </location>
</feature>
<feature type="compositionally biased region" description="Polar residues" evidence="1">
    <location>
        <begin position="329"/>
        <end position="343"/>
    </location>
</feature>
<dbReference type="EMBL" id="JAGMUV010000006">
    <property type="protein sequence ID" value="KAH7153106.1"/>
    <property type="molecule type" value="Genomic_DNA"/>
</dbReference>
<evidence type="ECO:0000313" key="3">
    <source>
        <dbReference type="EMBL" id="KAH7153106.1"/>
    </source>
</evidence>
<feature type="compositionally biased region" description="Acidic residues" evidence="1">
    <location>
        <begin position="284"/>
        <end position="302"/>
    </location>
</feature>
<dbReference type="Proteomes" id="UP000738349">
    <property type="component" value="Unassembled WGS sequence"/>
</dbReference>
<evidence type="ECO:0000256" key="1">
    <source>
        <dbReference type="SAM" id="MobiDB-lite"/>
    </source>
</evidence>
<feature type="region of interest" description="Disordered" evidence="1">
    <location>
        <begin position="1"/>
        <end position="37"/>
    </location>
</feature>
<feature type="region of interest" description="Disordered" evidence="1">
    <location>
        <begin position="780"/>
        <end position="806"/>
    </location>
</feature>